<evidence type="ECO:0000256" key="1">
    <source>
        <dbReference type="SAM" id="Phobius"/>
    </source>
</evidence>
<sequence length="441" mass="46163">MNTIEDLRTMLAAHADQAGAPTVARSVAVRVRIQQVRTRRAAAAAVVAAVVVATGLVALMPGFARVPVAGLPGEVKALHFTYQLADTEALEVGPDHDQIEVPTPSDDGQWGVVVRGTGLGAGTATVFINDEPVLRISGDERSALHPIPFHAGGHITVKATNAPDGGEVSLGLYERTGGIAGDAVSHAGRIFPATYGGASLLGGEFGDPDDTVVRYSFYASGRPIVVAPVCMDPTGMFEVSYQIDGKTVGSGGCSADSFVMPTPDLAISQLWQPDGSLSPGRHTVKLVAMRRDGSTNPPEHVAVLMGIAVYEAGEQIQVGATKIDEITEHDGRRWQLDRVIPISKTRAFSTEIATGDRPALVGYQTCGGSVTIRATSRELGRRTDGSTSTDNAGGCGFLVGDQLLAYDTYDVALETAEDDLARSGNSHGTFDGALVVYRPVD</sequence>
<dbReference type="Proteomes" id="UP000483261">
    <property type="component" value="Unassembled WGS sequence"/>
</dbReference>
<evidence type="ECO:0000313" key="3">
    <source>
        <dbReference type="Proteomes" id="UP000483261"/>
    </source>
</evidence>
<accession>A0A6M1QR01</accession>
<evidence type="ECO:0000313" key="2">
    <source>
        <dbReference type="EMBL" id="NGN92225.1"/>
    </source>
</evidence>
<dbReference type="AlphaFoldDB" id="A0A6M1QR01"/>
<proteinExistence type="predicted"/>
<reference evidence="2 3" key="1">
    <citation type="submission" date="2020-02" db="EMBL/GenBank/DDBJ databases">
        <title>Whole-genome analyses of novel actinobacteria.</title>
        <authorList>
            <person name="Sahin N."/>
        </authorList>
    </citation>
    <scope>NUCLEOTIDE SEQUENCE [LARGE SCALE GENOMIC DNA]</scope>
    <source>
        <strain evidence="2 3">KC13</strain>
    </source>
</reference>
<name>A0A6M1QR01_9ACTN</name>
<keyword evidence="1" id="KW-0812">Transmembrane</keyword>
<feature type="transmembrane region" description="Helical" evidence="1">
    <location>
        <begin position="41"/>
        <end position="64"/>
    </location>
</feature>
<keyword evidence="1" id="KW-1133">Transmembrane helix</keyword>
<organism evidence="2 3">
    <name type="scientific">Nocardioides turkmenicus</name>
    <dbReference type="NCBI Taxonomy" id="2711220"/>
    <lineage>
        <taxon>Bacteria</taxon>
        <taxon>Bacillati</taxon>
        <taxon>Actinomycetota</taxon>
        <taxon>Actinomycetes</taxon>
        <taxon>Propionibacteriales</taxon>
        <taxon>Nocardioidaceae</taxon>
        <taxon>Nocardioides</taxon>
    </lineage>
</organism>
<gene>
    <name evidence="2" type="ORF">G5C66_05660</name>
</gene>
<keyword evidence="3" id="KW-1185">Reference proteome</keyword>
<dbReference type="RefSeq" id="WP_165109994.1">
    <property type="nucleotide sequence ID" value="NZ_JAALAA010000004.1"/>
</dbReference>
<dbReference type="EMBL" id="JAALAA010000004">
    <property type="protein sequence ID" value="NGN92225.1"/>
    <property type="molecule type" value="Genomic_DNA"/>
</dbReference>
<protein>
    <submittedName>
        <fullName evidence="2">Uncharacterized protein</fullName>
    </submittedName>
</protein>
<comment type="caution">
    <text evidence="2">The sequence shown here is derived from an EMBL/GenBank/DDBJ whole genome shotgun (WGS) entry which is preliminary data.</text>
</comment>
<keyword evidence="1" id="KW-0472">Membrane</keyword>